<dbReference type="GO" id="GO:0006508">
    <property type="term" value="P:proteolysis"/>
    <property type="evidence" value="ECO:0007669"/>
    <property type="project" value="UniProtKB-KW"/>
</dbReference>
<dbReference type="InterPro" id="IPR001461">
    <property type="entry name" value="Aspartic_peptidase_A1"/>
</dbReference>
<proteinExistence type="inferred from homology"/>
<feature type="active site" evidence="8">
    <location>
        <position position="103"/>
    </location>
</feature>
<keyword evidence="3 10" id="KW-0064">Aspartyl protease</keyword>
<feature type="active site" evidence="8">
    <location>
        <position position="290"/>
    </location>
</feature>
<keyword evidence="5" id="KW-0865">Zymogen</keyword>
<feature type="disulfide bond" evidence="9">
    <location>
        <begin position="281"/>
        <end position="285"/>
    </location>
</feature>
<dbReference type="SUPFAM" id="SSF47862">
    <property type="entry name" value="Saposin"/>
    <property type="match status" value="1"/>
</dbReference>
<evidence type="ECO:0000256" key="4">
    <source>
        <dbReference type="ARBA" id="ARBA00022801"/>
    </source>
</evidence>
<dbReference type="SMART" id="SM00741">
    <property type="entry name" value="SapB"/>
    <property type="match status" value="1"/>
</dbReference>
<dbReference type="GO" id="GO:0006629">
    <property type="term" value="P:lipid metabolic process"/>
    <property type="evidence" value="ECO:0007669"/>
    <property type="project" value="InterPro"/>
</dbReference>
<dbReference type="InterPro" id="IPR008139">
    <property type="entry name" value="SaposinB_dom"/>
</dbReference>
<dbReference type="InterPro" id="IPR033121">
    <property type="entry name" value="PEPTIDASE_A1"/>
</dbReference>
<evidence type="ECO:0000313" key="14">
    <source>
        <dbReference type="EMBL" id="OIV95321.1"/>
    </source>
</evidence>
<keyword evidence="2 10" id="KW-0645">Protease</keyword>
<feature type="domain" description="Peptidase A1" evidence="13">
    <location>
        <begin position="85"/>
        <end position="505"/>
    </location>
</feature>
<evidence type="ECO:0000259" key="13">
    <source>
        <dbReference type="PROSITE" id="PS51767"/>
    </source>
</evidence>
<dbReference type="SUPFAM" id="SSF50630">
    <property type="entry name" value="Acid proteases"/>
    <property type="match status" value="1"/>
</dbReference>
<dbReference type="GO" id="GO:0004190">
    <property type="term" value="F:aspartic-type endopeptidase activity"/>
    <property type="evidence" value="ECO:0007669"/>
    <property type="project" value="UniProtKB-KW"/>
</dbReference>
<dbReference type="InterPro" id="IPR001969">
    <property type="entry name" value="Aspartic_peptidase_AS"/>
</dbReference>
<dbReference type="InterPro" id="IPR008138">
    <property type="entry name" value="SapB_2"/>
</dbReference>
<dbReference type="FunFam" id="2.40.70.10:FF:000115">
    <property type="entry name" value="Lysosomal aspartic protease"/>
    <property type="match status" value="1"/>
</dbReference>
<dbReference type="PRINTS" id="PR00792">
    <property type="entry name" value="PEPSIN"/>
</dbReference>
<evidence type="ECO:0000256" key="3">
    <source>
        <dbReference type="ARBA" id="ARBA00022750"/>
    </source>
</evidence>
<keyword evidence="7" id="KW-0325">Glycoprotein</keyword>
<evidence type="ECO:0000256" key="9">
    <source>
        <dbReference type="PIRSR" id="PIRSR601461-2"/>
    </source>
</evidence>
<evidence type="ECO:0000256" key="11">
    <source>
        <dbReference type="SAM" id="SignalP"/>
    </source>
</evidence>
<evidence type="ECO:0000256" key="5">
    <source>
        <dbReference type="ARBA" id="ARBA00023145"/>
    </source>
</evidence>
<feature type="domain" description="Saposin B-type" evidence="12">
    <location>
        <begin position="315"/>
        <end position="355"/>
    </location>
</feature>
<dbReference type="STRING" id="3871.A0A4P1QUT3"/>
<name>A0A4P1QUT3_LUPAN</name>
<evidence type="ECO:0000256" key="10">
    <source>
        <dbReference type="RuleBase" id="RU000454"/>
    </source>
</evidence>
<accession>A0A4P1QUT3</accession>
<feature type="disulfide bond" evidence="9">
    <location>
        <begin position="116"/>
        <end position="122"/>
    </location>
</feature>
<dbReference type="Proteomes" id="UP000188354">
    <property type="component" value="Chromosome LG16"/>
</dbReference>
<keyword evidence="11" id="KW-0732">Signal</keyword>
<dbReference type="PROSITE" id="PS51767">
    <property type="entry name" value="PEPTIDASE_A1"/>
    <property type="match status" value="1"/>
</dbReference>
<dbReference type="Pfam" id="PF03489">
    <property type="entry name" value="SapB_2"/>
    <property type="match status" value="1"/>
</dbReference>
<gene>
    <name evidence="14" type="ORF">TanjilG_07477</name>
</gene>
<dbReference type="InterPro" id="IPR011001">
    <property type="entry name" value="Saposin-like"/>
</dbReference>
<dbReference type="Pfam" id="PF00026">
    <property type="entry name" value="Asp"/>
    <property type="match status" value="1"/>
</dbReference>
<evidence type="ECO:0000256" key="8">
    <source>
        <dbReference type="PIRSR" id="PIRSR601461-1"/>
    </source>
</evidence>
<dbReference type="Gramene" id="OIV95321">
    <property type="protein sequence ID" value="OIV95321"/>
    <property type="gene ID" value="TanjilG_07477"/>
</dbReference>
<organism evidence="14 15">
    <name type="scientific">Lupinus angustifolius</name>
    <name type="common">Narrow-leaved blue lupine</name>
    <dbReference type="NCBI Taxonomy" id="3871"/>
    <lineage>
        <taxon>Eukaryota</taxon>
        <taxon>Viridiplantae</taxon>
        <taxon>Streptophyta</taxon>
        <taxon>Embryophyta</taxon>
        <taxon>Tracheophyta</taxon>
        <taxon>Spermatophyta</taxon>
        <taxon>Magnoliopsida</taxon>
        <taxon>eudicotyledons</taxon>
        <taxon>Gunneridae</taxon>
        <taxon>Pentapetalae</taxon>
        <taxon>rosids</taxon>
        <taxon>fabids</taxon>
        <taxon>Fabales</taxon>
        <taxon>Fabaceae</taxon>
        <taxon>Papilionoideae</taxon>
        <taxon>50 kb inversion clade</taxon>
        <taxon>genistoids sensu lato</taxon>
        <taxon>core genistoids</taxon>
        <taxon>Genisteae</taxon>
        <taxon>Lupinus</taxon>
    </lineage>
</organism>
<feature type="signal peptide" evidence="11">
    <location>
        <begin position="1"/>
        <end position="26"/>
    </location>
</feature>
<feature type="chain" id="PRO_5020021847" description="Peptidase A1 domain-containing protein" evidence="11">
    <location>
        <begin position="27"/>
        <end position="508"/>
    </location>
</feature>
<dbReference type="PROSITE" id="PS00141">
    <property type="entry name" value="ASP_PROTEASE"/>
    <property type="match status" value="2"/>
</dbReference>
<evidence type="ECO:0008006" key="16">
    <source>
        <dbReference type="Google" id="ProtNLM"/>
    </source>
</evidence>
<dbReference type="Gene3D" id="1.10.225.10">
    <property type="entry name" value="Saposin-like"/>
    <property type="match status" value="1"/>
</dbReference>
<dbReference type="FunFam" id="2.40.70.10:FF:000044">
    <property type="entry name" value="Lysosomal aspartic protease"/>
    <property type="match status" value="1"/>
</dbReference>
<feature type="domain" description="Saposin B-type" evidence="12">
    <location>
        <begin position="378"/>
        <end position="419"/>
    </location>
</feature>
<protein>
    <recommendedName>
        <fullName evidence="16">Peptidase A1 domain-containing protein</fullName>
    </recommendedName>
</protein>
<evidence type="ECO:0000256" key="1">
    <source>
        <dbReference type="ARBA" id="ARBA00007447"/>
    </source>
</evidence>
<evidence type="ECO:0000256" key="2">
    <source>
        <dbReference type="ARBA" id="ARBA00022670"/>
    </source>
</evidence>
<sequence length="508" mass="55480">MGYKQLCATFCLLALTCSLLPSFSNGLLRVGLKKKPLDLQSFHVAKKSREDLKLRRPMMGLYDKYIGTSKGEDIVPLTNYLDAQYFGEVGIGTPPQKFTVIFDTGSSNLWVPSSKCYFSVACYTHNWYKAKKSKTYAKNGTSCKISYGSGSISGFFSQDHVKVGNVVVKNQDFIEATREGSLSFLAGKFDGILGLGFQEISIEDSVPVWYNLVEQNLVSKKVFSFWLNGDPNAKKGGELVFGGVDSKHFKGEHTYVPVTRRGYWQIEMGDFLIGGLSTGVCEGGCAVIVDSGTSLLAGPTPVIAEINHAIGAEGVLSVECKDVVSQYGELIWDLLVSGVKPGDVCSQVGLCAFKKDLSESAGIEMVTEKETESKTRGDTPLCSSCQMLVIWIQNQLKQKNTKERVFSYVNQLCESLPSPAGESVISCDSLSRMPNITFTIGDKPFVLTPDQYIMRTGEGITEVCLSGFIALDVPAPRGPLWILGDVFMRVYHTVFDYGNAQVGFALAA</sequence>
<dbReference type="OrthoDB" id="771136at2759"/>
<reference evidence="14 15" key="1">
    <citation type="journal article" date="2017" name="Plant Biotechnol. J.">
        <title>A comprehensive draft genome sequence for lupin (Lupinus angustifolius), an emerging health food: insights into plant-microbe interactions and legume evolution.</title>
        <authorList>
            <person name="Hane J.K."/>
            <person name="Ming Y."/>
            <person name="Kamphuis L.G."/>
            <person name="Nelson M.N."/>
            <person name="Garg G."/>
            <person name="Atkins C.A."/>
            <person name="Bayer P.E."/>
            <person name="Bravo A."/>
            <person name="Bringans S."/>
            <person name="Cannon S."/>
            <person name="Edwards D."/>
            <person name="Foley R."/>
            <person name="Gao L.L."/>
            <person name="Harrison M.J."/>
            <person name="Huang W."/>
            <person name="Hurgobin B."/>
            <person name="Li S."/>
            <person name="Liu C.W."/>
            <person name="McGrath A."/>
            <person name="Morahan G."/>
            <person name="Murray J."/>
            <person name="Weller J."/>
            <person name="Jian J."/>
            <person name="Singh K.B."/>
        </authorList>
    </citation>
    <scope>NUCLEOTIDE SEQUENCE [LARGE SCALE GENOMIC DNA]</scope>
    <source>
        <strain evidence="15">cv. Tanjil</strain>
        <tissue evidence="14">Whole plant</tissue>
    </source>
</reference>
<dbReference type="PANTHER" id="PTHR47966">
    <property type="entry name" value="BETA-SITE APP-CLEAVING ENZYME, ISOFORM A-RELATED"/>
    <property type="match status" value="1"/>
</dbReference>
<keyword evidence="4 10" id="KW-0378">Hydrolase</keyword>
<dbReference type="PROSITE" id="PS50015">
    <property type="entry name" value="SAP_B"/>
    <property type="match status" value="2"/>
</dbReference>
<dbReference type="KEGG" id="lang:109329853"/>
<dbReference type="Gene3D" id="2.40.70.10">
    <property type="entry name" value="Acid Proteases"/>
    <property type="match status" value="2"/>
</dbReference>
<evidence type="ECO:0000256" key="7">
    <source>
        <dbReference type="ARBA" id="ARBA00023180"/>
    </source>
</evidence>
<evidence type="ECO:0000256" key="6">
    <source>
        <dbReference type="ARBA" id="ARBA00023157"/>
    </source>
</evidence>
<keyword evidence="15" id="KW-1185">Reference proteome</keyword>
<dbReference type="InterPro" id="IPR007856">
    <property type="entry name" value="SapB_1"/>
</dbReference>
<evidence type="ECO:0000259" key="12">
    <source>
        <dbReference type="PROSITE" id="PS50015"/>
    </source>
</evidence>
<dbReference type="InterPro" id="IPR021109">
    <property type="entry name" value="Peptidase_aspartic_dom_sf"/>
</dbReference>
<keyword evidence="6 9" id="KW-1015">Disulfide bond</keyword>
<dbReference type="AlphaFoldDB" id="A0A4P1QUT3"/>
<evidence type="ECO:0000313" key="15">
    <source>
        <dbReference type="Proteomes" id="UP000188354"/>
    </source>
</evidence>
<dbReference type="Pfam" id="PF05184">
    <property type="entry name" value="SapB_1"/>
    <property type="match status" value="1"/>
</dbReference>
<dbReference type="PANTHER" id="PTHR47966:SF78">
    <property type="entry name" value="FUNGAL PROTEINASE A, ASPARTIC PROTEINASE SUPERFAMILY PROTEIN"/>
    <property type="match status" value="1"/>
</dbReference>
<comment type="similarity">
    <text evidence="1 10">Belongs to the peptidase A1 family.</text>
</comment>
<dbReference type="EMBL" id="CM007376">
    <property type="protein sequence ID" value="OIV95321.1"/>
    <property type="molecule type" value="Genomic_DNA"/>
</dbReference>